<dbReference type="EMBL" id="JBHSGW010000002">
    <property type="protein sequence ID" value="MFC4738922.1"/>
    <property type="molecule type" value="Genomic_DNA"/>
</dbReference>
<gene>
    <name evidence="2" type="ORF">ACFO3U_02845</name>
</gene>
<sequence length="931" mass="103562">MVESKKTLFKILKITGITFVISLLLLIILPIIFADTITQKVKVLANESLEGELNFKDSNLSFFTHFPSLTLTLDEFSLNGSAPFKNESLLTAKEIGFGIDIPSMLFGSEAQIDKIFIENAKINVQVNNKGEANYNVYKSTATTTSSDKSASLNLKSILIENSEIIYNDVSTKMLIDAKGFNYKGKGNLLRVDFSLTTSANIENLSLTYDQNEYLKNKKVKADLITKINTNSLAFIFEKNDLTINKLPVEFKGYFNFLSNGYDMDFNLKTENSNLEDLFTALPAEYISWKSETQMKGTTSASFSLKGKYIASENLSPNVEFKINVRDGFVKNNKAPFPIENIYLNLETQLPNLDINQLKVQLDSLYFDVNKNKLSAILKSEGFGKKINIDTKVKSKIDLKTLSDALQIPNMKITGNLDTDIVSKGIYNAEEKKFPITKGYFNLSNGSLKTTYYPKPIEKINFKADLNCPTSAFKDASLKISPATFTFENEPFTLNASFKDFSDLNYDVQAKGIINLTPIYKVFAKKGLGLNGIIKADVSLIGKQSDASKGKYQNLKNSGTLDLTKIQTTSELLPKPFLIEKGLFTFNQEKMNFSDFRGKYGASDITMNGYVLNVINYYLSEKETLKGNFSLQSNYMNINEFMPTETTKSEETSTSTAVSGVIEIPTNLDVTIKTLVKKVTYDDLVIENLGGIIQMQNGVASLKNGTLGIIGATANMNGTYKNEGNEKAYFDYNIKANDFDVKRAYNEIKLFKEIVTAAENAEGIISLDYAIKGVLNNQMEPVMPSLEGKGTLSVKQVKMKGFKLLNTVASRTENPDIKDPDITKVDIKSTIKNNILTIERFKFKVSGFRLRFEGQSSLDGNLNLKMRVGLPPLGIIGIPIKVTGNQENPEINIGKKSEDLEETIYEDGVTPINAPVKSDSIPKPVVPVEKVE</sequence>
<dbReference type="PANTHER" id="PTHR30441">
    <property type="entry name" value="DUF748 DOMAIN-CONTAINING PROTEIN"/>
    <property type="match status" value="1"/>
</dbReference>
<keyword evidence="3" id="KW-1185">Reference proteome</keyword>
<keyword evidence="1" id="KW-1133">Transmembrane helix</keyword>
<proteinExistence type="predicted"/>
<comment type="caution">
    <text evidence="2">The sequence shown here is derived from an EMBL/GenBank/DDBJ whole genome shotgun (WGS) entry which is preliminary data.</text>
</comment>
<evidence type="ECO:0000313" key="2">
    <source>
        <dbReference type="EMBL" id="MFC4738922.1"/>
    </source>
</evidence>
<protein>
    <submittedName>
        <fullName evidence="2">AsmA-like C-terminal region-containing protein</fullName>
    </submittedName>
</protein>
<evidence type="ECO:0000256" key="1">
    <source>
        <dbReference type="SAM" id="Phobius"/>
    </source>
</evidence>
<name>A0ABV9P4A7_9FLAO</name>
<dbReference type="Proteomes" id="UP001595885">
    <property type="component" value="Unassembled WGS sequence"/>
</dbReference>
<reference evidence="3" key="1">
    <citation type="journal article" date="2019" name="Int. J. Syst. Evol. Microbiol.">
        <title>The Global Catalogue of Microorganisms (GCM) 10K type strain sequencing project: providing services to taxonomists for standard genome sequencing and annotation.</title>
        <authorList>
            <consortium name="The Broad Institute Genomics Platform"/>
            <consortium name="The Broad Institute Genome Sequencing Center for Infectious Disease"/>
            <person name="Wu L."/>
            <person name="Ma J."/>
        </authorList>
    </citation>
    <scope>NUCLEOTIDE SEQUENCE [LARGE SCALE GENOMIC DNA]</scope>
    <source>
        <strain evidence="3">CCUG 50349</strain>
    </source>
</reference>
<feature type="transmembrane region" description="Helical" evidence="1">
    <location>
        <begin position="12"/>
        <end position="33"/>
    </location>
</feature>
<organism evidence="2 3">
    <name type="scientific">Flavobacterium ponti</name>
    <dbReference type="NCBI Taxonomy" id="665133"/>
    <lineage>
        <taxon>Bacteria</taxon>
        <taxon>Pseudomonadati</taxon>
        <taxon>Bacteroidota</taxon>
        <taxon>Flavobacteriia</taxon>
        <taxon>Flavobacteriales</taxon>
        <taxon>Flavobacteriaceae</taxon>
        <taxon>Flavobacterium</taxon>
    </lineage>
</organism>
<keyword evidence="1" id="KW-0812">Transmembrane</keyword>
<dbReference type="InterPro" id="IPR052894">
    <property type="entry name" value="AsmA-related"/>
</dbReference>
<accession>A0ABV9P4A7</accession>
<dbReference type="RefSeq" id="WP_379738224.1">
    <property type="nucleotide sequence ID" value="NZ_JBHSGW010000002.1"/>
</dbReference>
<dbReference type="PANTHER" id="PTHR30441:SF8">
    <property type="entry name" value="DUF748 DOMAIN-CONTAINING PROTEIN"/>
    <property type="match status" value="1"/>
</dbReference>
<evidence type="ECO:0000313" key="3">
    <source>
        <dbReference type="Proteomes" id="UP001595885"/>
    </source>
</evidence>
<keyword evidence="1" id="KW-0472">Membrane</keyword>